<keyword evidence="3 5" id="KW-0863">Zinc-finger</keyword>
<evidence type="ECO:0000256" key="3">
    <source>
        <dbReference type="ARBA" id="ARBA00022771"/>
    </source>
</evidence>
<proteinExistence type="inferred from homology"/>
<evidence type="ECO:0000313" key="9">
    <source>
        <dbReference type="Proteomes" id="UP000636800"/>
    </source>
</evidence>
<dbReference type="InterPro" id="IPR007527">
    <property type="entry name" value="Znf_SWIM"/>
</dbReference>
<sequence length="668" mass="75944">MSVDVDGHENLGFILDFGNDLRAEQSLPGRAAEDGGILDYLEKLQTEDPKFFYSVHVDKLHATNIFWADSRMIADYENFGDVVCLDTTYKRLNDDGLFGLLIGVNNHKQVIVFGASFIHGETPETFKWLFSMFLKAMSGKKPKTVLTDEGIAISKAIKLCMPDSDHRLSIWQISQNIYRQLGELVGDHKSFAIDFSSCVYDHDEETTFIESWRAILLKYKLVGNAYLHRLFEKKEQWALVYGRDVLYAGICSAQKSDSLNKELKNFLDTNSDITIFFKQLERLVQGRRYEELKADFSANQSTLKLKANLGILKHAAKIYTPAIFKLFQDEVLQTWNCDMHFFTENGSTSTYKLKINGKTQEHTVMYDSSKGTVECSCKNFKFVGILCTHALKVLDFKNIRTIPECYLLKRWMKDAKMMGDVGSCAPRLDPKVEFRRRYKELCRLFVQVAAKAAETEETYAIAAGQVNKLLQDVERRLRKRSKTDIAGDHPQANALEIELGQTEDIDGSIREQMQSIKVKGVRHIAIKKKKKIPHPPQLSVEAAEQNISEIHLNKDICIPPSDLMQRTMPSAMTREDQVNFSRQHHQATNANLWLDLSQPPPVGAHTSLIADSFQLQAVQANSFSPGIYQIHNPNTTIPINQQGHLNMLQFEPQMHSLSRQLFSGSTEG</sequence>
<dbReference type="AlphaFoldDB" id="A0A835QGE1"/>
<name>A0A835QGE1_VANPL</name>
<keyword evidence="9" id="KW-1185">Reference proteome</keyword>
<evidence type="ECO:0000256" key="5">
    <source>
        <dbReference type="PROSITE-ProRule" id="PRU00325"/>
    </source>
</evidence>
<feature type="domain" description="SWIM-type" evidence="7">
    <location>
        <begin position="362"/>
        <end position="398"/>
    </location>
</feature>
<evidence type="ECO:0000313" key="8">
    <source>
        <dbReference type="EMBL" id="KAG0470386.1"/>
    </source>
</evidence>
<comment type="caution">
    <text evidence="8">The sequence shown here is derived from an EMBL/GenBank/DDBJ whole genome shotgun (WGS) entry which is preliminary data.</text>
</comment>
<evidence type="ECO:0000256" key="6">
    <source>
        <dbReference type="RuleBase" id="RU367018"/>
    </source>
</evidence>
<dbReference type="GO" id="GO:0008270">
    <property type="term" value="F:zinc ion binding"/>
    <property type="evidence" value="ECO:0007669"/>
    <property type="project" value="UniProtKB-UniRule"/>
</dbReference>
<keyword evidence="4 6" id="KW-0862">Zinc</keyword>
<gene>
    <name evidence="8" type="ORF">HPP92_017086</name>
</gene>
<accession>A0A835QGE1</accession>
<dbReference type="InterPro" id="IPR018289">
    <property type="entry name" value="MULE_transposase_dom"/>
</dbReference>
<comment type="similarity">
    <text evidence="1 6">Belongs to the FHY3/FAR1 family.</text>
</comment>
<dbReference type="Pfam" id="PF10551">
    <property type="entry name" value="MULE"/>
    <property type="match status" value="1"/>
</dbReference>
<keyword evidence="2 6" id="KW-0479">Metal-binding</keyword>
<dbReference type="EMBL" id="JADCNL010000008">
    <property type="protein sequence ID" value="KAG0470386.1"/>
    <property type="molecule type" value="Genomic_DNA"/>
</dbReference>
<dbReference type="Proteomes" id="UP000636800">
    <property type="component" value="Unassembled WGS sequence"/>
</dbReference>
<dbReference type="GO" id="GO:0006355">
    <property type="term" value="P:regulation of DNA-templated transcription"/>
    <property type="evidence" value="ECO:0007669"/>
    <property type="project" value="UniProtKB-UniRule"/>
</dbReference>
<dbReference type="InterPro" id="IPR031052">
    <property type="entry name" value="FHY3/FAR1"/>
</dbReference>
<dbReference type="PROSITE" id="PS50966">
    <property type="entry name" value="ZF_SWIM"/>
    <property type="match status" value="1"/>
</dbReference>
<evidence type="ECO:0000256" key="4">
    <source>
        <dbReference type="ARBA" id="ARBA00022833"/>
    </source>
</evidence>
<comment type="function">
    <text evidence="6">Putative transcription activator involved in regulating light control of development.</text>
</comment>
<evidence type="ECO:0000259" key="7">
    <source>
        <dbReference type="PROSITE" id="PS50966"/>
    </source>
</evidence>
<dbReference type="InterPro" id="IPR006564">
    <property type="entry name" value="Znf_PMZ"/>
</dbReference>
<reference evidence="8 9" key="1">
    <citation type="journal article" date="2020" name="Nat. Food">
        <title>A phased Vanilla planifolia genome enables genetic improvement of flavour and production.</title>
        <authorList>
            <person name="Hasing T."/>
            <person name="Tang H."/>
            <person name="Brym M."/>
            <person name="Khazi F."/>
            <person name="Huang T."/>
            <person name="Chambers A.H."/>
        </authorList>
    </citation>
    <scope>NUCLEOTIDE SEQUENCE [LARGE SCALE GENOMIC DNA]</scope>
    <source>
        <tissue evidence="8">Leaf</tissue>
    </source>
</reference>
<comment type="subcellular location">
    <subcellularLocation>
        <location evidence="6">Nucleus</location>
    </subcellularLocation>
</comment>
<evidence type="ECO:0000256" key="2">
    <source>
        <dbReference type="ARBA" id="ARBA00022723"/>
    </source>
</evidence>
<dbReference type="GO" id="GO:0005634">
    <property type="term" value="C:nucleus"/>
    <property type="evidence" value="ECO:0007669"/>
    <property type="project" value="UniProtKB-SubCell"/>
</dbReference>
<dbReference type="OrthoDB" id="534912at2759"/>
<dbReference type="PANTHER" id="PTHR31669">
    <property type="entry name" value="PROTEIN FAR1-RELATED SEQUENCE 10-RELATED"/>
    <property type="match status" value="1"/>
</dbReference>
<dbReference type="Pfam" id="PF04434">
    <property type="entry name" value="SWIM"/>
    <property type="match status" value="1"/>
</dbReference>
<dbReference type="SMART" id="SM00575">
    <property type="entry name" value="ZnF_PMZ"/>
    <property type="match status" value="1"/>
</dbReference>
<protein>
    <recommendedName>
        <fullName evidence="6">Protein FAR1-RELATED SEQUENCE</fullName>
    </recommendedName>
</protein>
<organism evidence="8 9">
    <name type="scientific">Vanilla planifolia</name>
    <name type="common">Vanilla</name>
    <dbReference type="NCBI Taxonomy" id="51239"/>
    <lineage>
        <taxon>Eukaryota</taxon>
        <taxon>Viridiplantae</taxon>
        <taxon>Streptophyta</taxon>
        <taxon>Embryophyta</taxon>
        <taxon>Tracheophyta</taxon>
        <taxon>Spermatophyta</taxon>
        <taxon>Magnoliopsida</taxon>
        <taxon>Liliopsida</taxon>
        <taxon>Asparagales</taxon>
        <taxon>Orchidaceae</taxon>
        <taxon>Vanilloideae</taxon>
        <taxon>Vanilleae</taxon>
        <taxon>Vanilla</taxon>
    </lineage>
</organism>
<evidence type="ECO:0000256" key="1">
    <source>
        <dbReference type="ARBA" id="ARBA00005889"/>
    </source>
</evidence>
<keyword evidence="6" id="KW-0539">Nucleus</keyword>
<dbReference type="PANTHER" id="PTHR31669:SF299">
    <property type="entry name" value="PROTEIN FAR1-RELATED SEQUENCE"/>
    <property type="match status" value="1"/>
</dbReference>